<dbReference type="InterPro" id="IPR037171">
    <property type="entry name" value="NagB/RpiA_transferase-like"/>
</dbReference>
<dbReference type="eggNOG" id="COG4670">
    <property type="taxonomic scope" value="Bacteria"/>
</dbReference>
<evidence type="ECO:0000256" key="3">
    <source>
        <dbReference type="PIRNR" id="PIRNR000858"/>
    </source>
</evidence>
<evidence type="ECO:0000256" key="1">
    <source>
        <dbReference type="ARBA" id="ARBA00007154"/>
    </source>
</evidence>
<dbReference type="InterPro" id="IPR004163">
    <property type="entry name" value="CoA_transf_BS"/>
</dbReference>
<comment type="similarity">
    <text evidence="1 3">Belongs to the 3-oxoacid CoA-transferase family.</text>
</comment>
<evidence type="ECO:0000313" key="5">
    <source>
        <dbReference type="EMBL" id="KHF25394.1"/>
    </source>
</evidence>
<dbReference type="PANTHER" id="PTHR43293:SF1">
    <property type="entry name" value="ACETATE COA-TRANSFERASE YDIF"/>
    <property type="match status" value="1"/>
</dbReference>
<dbReference type="PIRSF" id="PIRSF000858">
    <property type="entry name" value="SCOT-t"/>
    <property type="match status" value="1"/>
</dbReference>
<dbReference type="Pfam" id="PF01144">
    <property type="entry name" value="CoA_trans"/>
    <property type="match status" value="1"/>
</dbReference>
<proteinExistence type="inferred from homology"/>
<dbReference type="InterPro" id="IPR004165">
    <property type="entry name" value="CoA_trans_fam_I"/>
</dbReference>
<dbReference type="AlphaFoldDB" id="A0A0B0HC14"/>
<name>A0A0B0HC14_SOVGS</name>
<dbReference type="InterPro" id="IPR014388">
    <property type="entry name" value="3-oxoacid_CoA-transferase"/>
</dbReference>
<dbReference type="GO" id="GO:0046952">
    <property type="term" value="P:ketone body catabolic process"/>
    <property type="evidence" value="ECO:0007669"/>
    <property type="project" value="InterPro"/>
</dbReference>
<comment type="catalytic activity">
    <reaction evidence="3">
        <text>an acyl-CoA + acetate = a carboxylate + acetyl-CoA</text>
        <dbReference type="Rhea" id="RHEA:13381"/>
        <dbReference type="ChEBI" id="CHEBI:29067"/>
        <dbReference type="ChEBI" id="CHEBI:30089"/>
        <dbReference type="ChEBI" id="CHEBI:57288"/>
        <dbReference type="ChEBI" id="CHEBI:58342"/>
        <dbReference type="EC" id="2.8.3.8"/>
    </reaction>
</comment>
<keyword evidence="6" id="KW-1185">Reference proteome</keyword>
<dbReference type="Gene3D" id="3.40.1080.10">
    <property type="entry name" value="Glutaconate Coenzyme A-transferase"/>
    <property type="match status" value="2"/>
</dbReference>
<reference evidence="5 6" key="1">
    <citation type="journal article" date="2014" name="BMC Genomics">
        <title>The genome of the intracellular bacterium of the coastal bivalve, Solemya velum: a blueprint for thriving in and out of symbiosis.</title>
        <authorList>
            <person name="Dmytrenko O."/>
            <person name="Russell S.L."/>
            <person name="Loo W.T."/>
            <person name="Fontanez K.M."/>
            <person name="Liao L."/>
            <person name="Roeselers G."/>
            <person name="Sharma R."/>
            <person name="Stewart F.J."/>
            <person name="Newton I.L."/>
            <person name="Woyke T."/>
            <person name="Wu D."/>
            <person name="Lang J.M."/>
            <person name="Eisen J.A."/>
            <person name="Cavanaugh C.M."/>
        </authorList>
    </citation>
    <scope>NUCLEOTIDE SEQUENCE [LARGE SCALE GENOMIC DNA]</scope>
    <source>
        <strain evidence="5 6">WH</strain>
    </source>
</reference>
<evidence type="ECO:0000256" key="4">
    <source>
        <dbReference type="PIRSR" id="PIRSR000858-1"/>
    </source>
</evidence>
<dbReference type="Proteomes" id="UP000030856">
    <property type="component" value="Unassembled WGS sequence"/>
</dbReference>
<dbReference type="PROSITE" id="PS01273">
    <property type="entry name" value="COA_TRANSF_1"/>
    <property type="match status" value="1"/>
</dbReference>
<protein>
    <recommendedName>
        <fullName evidence="3">Acetate CoA-transferase YdiF</fullName>
        <ecNumber evidence="3">2.8.3.8</ecNumber>
    </recommendedName>
</protein>
<evidence type="ECO:0000313" key="6">
    <source>
        <dbReference type="Proteomes" id="UP000030856"/>
    </source>
</evidence>
<dbReference type="GO" id="GO:0008775">
    <property type="term" value="F:acetate CoA-transferase activity"/>
    <property type="evidence" value="ECO:0007669"/>
    <property type="project" value="UniProtKB-EC"/>
</dbReference>
<sequence length="510" mass="54064">MNSTTRIVAASKAVTTIPDGATIAAGGFVGIGVPEALLSALEERFIETGTPGNLTLIYAAGQGDGNQRGLNHLGHEGMIKRVIGGHWGLAPKLGALASDNKIEAYNLPQGVISHLYRDIAAKRPGAVTRVGLDTFVDPIHGGGKLNSVTTEEIVQRIELNGETCLFYPAFPIDVVLLRGTTADHAGNITMEHEALHLESLAMAQAARNSGGIVIVQVERITERHVLGPQLVRIPGILVDYVVVAEPHQHEQTFDEAYNPAYTGEIRVSSDHAAVAEFNERLAIGRRAADELAAGTVVNLGIGMPEAVAIAAEESGQLDSVTLTVEPGGIGGKPAGGLSFGAAVNAEAIIDQPAQFDFYDGGGLDQAFLGMAEVDRHGNVNVSQFGTRMAGAGGFINISQNAKSVVFLGTFTSGGLQLDVGKGTIHIKEEGRQHKFVEKVQHLTFNGRAAFERGQRVTYITERAVFELTAEGLLLTEIAPGIDLEHDLLAQMAFKPLIAAEVKTMTTDYFQ</sequence>
<comment type="function">
    <text evidence="3">CoA transferase having broad substrate specificity for short-chain acyl-CoA thioesters with the activity decreasing when the length of the carboxylic acid chain exceeds four carbons.</text>
</comment>
<accession>A0A0B0HC14</accession>
<dbReference type="SMART" id="SM00882">
    <property type="entry name" value="CoA_trans"/>
    <property type="match status" value="1"/>
</dbReference>
<keyword evidence="2 3" id="KW-0808">Transferase</keyword>
<evidence type="ECO:0000256" key="2">
    <source>
        <dbReference type="ARBA" id="ARBA00022679"/>
    </source>
</evidence>
<comment type="caution">
    <text evidence="5">The sequence shown here is derived from an EMBL/GenBank/DDBJ whole genome shotgun (WGS) entry which is preliminary data.</text>
</comment>
<dbReference type="OrthoDB" id="9805230at2"/>
<organism evidence="5 6">
    <name type="scientific">Solemya velum gill symbiont</name>
    <dbReference type="NCBI Taxonomy" id="2340"/>
    <lineage>
        <taxon>Bacteria</taxon>
        <taxon>Pseudomonadati</taxon>
        <taxon>Pseudomonadota</taxon>
        <taxon>Gammaproteobacteria</taxon>
        <taxon>sulfur-oxidizing symbionts</taxon>
    </lineage>
</organism>
<dbReference type="PATRIC" id="fig|2340.3.peg.2013"/>
<dbReference type="RefSeq" id="WP_043117621.1">
    <property type="nucleotide sequence ID" value="NZ_JRAA01000002.1"/>
</dbReference>
<feature type="active site" description="5-glutamyl coenzyme A thioester intermediate" evidence="4">
    <location>
        <position position="325"/>
    </location>
</feature>
<dbReference type="EMBL" id="JRAA01000002">
    <property type="protein sequence ID" value="KHF25394.1"/>
    <property type="molecule type" value="Genomic_DNA"/>
</dbReference>
<dbReference type="EC" id="2.8.3.8" evidence="3"/>
<dbReference type="PANTHER" id="PTHR43293">
    <property type="entry name" value="ACETATE COA-TRANSFERASE YDIF"/>
    <property type="match status" value="1"/>
</dbReference>
<dbReference type="STRING" id="2340.JV46_11050"/>
<dbReference type="SUPFAM" id="SSF100950">
    <property type="entry name" value="NagB/RpiA/CoA transferase-like"/>
    <property type="match status" value="2"/>
</dbReference>
<gene>
    <name evidence="5" type="ORF">JV46_11050</name>
</gene>